<dbReference type="GO" id="GO:0000398">
    <property type="term" value="P:mRNA splicing, via spliceosome"/>
    <property type="evidence" value="ECO:0007669"/>
    <property type="project" value="InterPro"/>
</dbReference>
<dbReference type="Proteomes" id="UP000663131">
    <property type="component" value="Chromosome 9"/>
</dbReference>
<dbReference type="PANTHER" id="PTHR45885:SF1">
    <property type="entry name" value="CELL DIVISION CYCLE 5-LIKE PROTEIN"/>
    <property type="match status" value="1"/>
</dbReference>
<evidence type="ECO:0000256" key="3">
    <source>
        <dbReference type="ARBA" id="ARBA00022728"/>
    </source>
</evidence>
<keyword evidence="6" id="KW-0508">mRNA splicing</keyword>
<name>A0A871R630_DEKBR</name>
<keyword evidence="4" id="KW-0677">Repeat</keyword>
<protein>
    <recommendedName>
        <fullName evidence="8">Pre-mRNA-splicing factor CEF1</fullName>
    </recommendedName>
</protein>
<dbReference type="PANTHER" id="PTHR45885">
    <property type="entry name" value="CELL DIVISION CYCLE 5-LIKE PROTEIN"/>
    <property type="match status" value="1"/>
</dbReference>
<keyword evidence="9" id="KW-0175">Coiled coil</keyword>
<evidence type="ECO:0000259" key="11">
    <source>
        <dbReference type="PROSITE" id="PS50090"/>
    </source>
</evidence>
<dbReference type="PROSITE" id="PS51294">
    <property type="entry name" value="HTH_MYB"/>
    <property type="match status" value="2"/>
</dbReference>
<evidence type="ECO:0000256" key="1">
    <source>
        <dbReference type="ARBA" id="ARBA00010506"/>
    </source>
</evidence>
<feature type="region of interest" description="Disordered" evidence="10">
    <location>
        <begin position="432"/>
        <end position="454"/>
    </location>
</feature>
<dbReference type="RefSeq" id="XP_041138710.1">
    <property type="nucleotide sequence ID" value="XM_041280919.1"/>
</dbReference>
<dbReference type="InterPro" id="IPR001005">
    <property type="entry name" value="SANT/Myb"/>
</dbReference>
<dbReference type="GeneID" id="64574313"/>
<evidence type="ECO:0000256" key="4">
    <source>
        <dbReference type="ARBA" id="ARBA00022737"/>
    </source>
</evidence>
<dbReference type="OrthoDB" id="1410009at2759"/>
<reference evidence="13" key="1">
    <citation type="submission" date="2020-10" db="EMBL/GenBank/DDBJ databases">
        <authorList>
            <person name="Palmer J.M."/>
        </authorList>
    </citation>
    <scope>NUCLEOTIDE SEQUENCE</scope>
    <source>
        <strain evidence="13">UCD 2041</strain>
    </source>
</reference>
<evidence type="ECO:0000313" key="13">
    <source>
        <dbReference type="EMBL" id="QOU22217.1"/>
    </source>
</evidence>
<feature type="compositionally biased region" description="Basic residues" evidence="10">
    <location>
        <begin position="275"/>
        <end position="287"/>
    </location>
</feature>
<dbReference type="SUPFAM" id="SSF46689">
    <property type="entry name" value="Homeodomain-like"/>
    <property type="match status" value="1"/>
</dbReference>
<feature type="domain" description="Myb-like" evidence="11">
    <location>
        <begin position="9"/>
        <end position="54"/>
    </location>
</feature>
<dbReference type="EMBL" id="CP063137">
    <property type="protein sequence ID" value="QOU22217.1"/>
    <property type="molecule type" value="Genomic_DNA"/>
</dbReference>
<dbReference type="KEGG" id="bbrx:BRETT_002389"/>
<dbReference type="InterPro" id="IPR017930">
    <property type="entry name" value="Myb_dom"/>
</dbReference>
<evidence type="ECO:0000256" key="2">
    <source>
        <dbReference type="ARBA" id="ARBA00022664"/>
    </source>
</evidence>
<evidence type="ECO:0000313" key="14">
    <source>
        <dbReference type="Proteomes" id="UP000663131"/>
    </source>
</evidence>
<dbReference type="Pfam" id="PF00249">
    <property type="entry name" value="Myb_DNA-binding"/>
    <property type="match status" value="2"/>
</dbReference>
<accession>A0A871R630</accession>
<proteinExistence type="inferred from homology"/>
<gene>
    <name evidence="13" type="ORF">BRETT_002389</name>
</gene>
<reference evidence="13" key="2">
    <citation type="journal article" name="BMC Genomics">
        <title>New genome assemblies reveal patterns of domestication and adaptation across Brettanomyces (Dekkera) species.</title>
        <authorList>
            <person name="Roach M.J."/>
            <person name="Borneman A.R."/>
        </authorList>
    </citation>
    <scope>NUCLEOTIDE SEQUENCE</scope>
    <source>
        <strain evidence="13">UCD 2041</strain>
    </source>
</reference>
<evidence type="ECO:0000256" key="5">
    <source>
        <dbReference type="ARBA" id="ARBA00023125"/>
    </source>
</evidence>
<feature type="domain" description="HTH myb-type" evidence="12">
    <location>
        <begin position="59"/>
        <end position="108"/>
    </location>
</feature>
<dbReference type="InterPro" id="IPR009057">
    <property type="entry name" value="Homeodomain-like_sf"/>
</dbReference>
<organism evidence="13 14">
    <name type="scientific">Dekkera bruxellensis</name>
    <name type="common">Brettanomyces custersii</name>
    <dbReference type="NCBI Taxonomy" id="5007"/>
    <lineage>
        <taxon>Eukaryota</taxon>
        <taxon>Fungi</taxon>
        <taxon>Dikarya</taxon>
        <taxon>Ascomycota</taxon>
        <taxon>Saccharomycotina</taxon>
        <taxon>Pichiomycetes</taxon>
        <taxon>Pichiales</taxon>
        <taxon>Pichiaceae</taxon>
        <taxon>Brettanomyces</taxon>
    </lineage>
</organism>
<feature type="region of interest" description="Disordered" evidence="10">
    <location>
        <begin position="367"/>
        <end position="405"/>
    </location>
</feature>
<keyword evidence="2" id="KW-0507">mRNA processing</keyword>
<evidence type="ECO:0000259" key="12">
    <source>
        <dbReference type="PROSITE" id="PS51294"/>
    </source>
</evidence>
<evidence type="ECO:0000256" key="9">
    <source>
        <dbReference type="SAM" id="Coils"/>
    </source>
</evidence>
<evidence type="ECO:0000256" key="8">
    <source>
        <dbReference type="ARBA" id="ARBA00034837"/>
    </source>
</evidence>
<feature type="compositionally biased region" description="Basic residues" evidence="10">
    <location>
        <begin position="385"/>
        <end position="403"/>
    </location>
</feature>
<feature type="compositionally biased region" description="Polar residues" evidence="10">
    <location>
        <begin position="289"/>
        <end position="303"/>
    </location>
</feature>
<feature type="domain" description="Myb-like" evidence="11">
    <location>
        <begin position="55"/>
        <end position="104"/>
    </location>
</feature>
<comment type="similarity">
    <text evidence="1">Belongs to the CEF1 family.</text>
</comment>
<dbReference type="GO" id="GO:0000974">
    <property type="term" value="C:Prp19 complex"/>
    <property type="evidence" value="ECO:0007669"/>
    <property type="project" value="InterPro"/>
</dbReference>
<keyword evidence="7" id="KW-0539">Nucleus</keyword>
<feature type="domain" description="HTH myb-type" evidence="12">
    <location>
        <begin position="6"/>
        <end position="58"/>
    </location>
</feature>
<keyword evidence="3" id="KW-0747">Spliceosome</keyword>
<evidence type="ECO:0000256" key="10">
    <source>
        <dbReference type="SAM" id="MobiDB-lite"/>
    </source>
</evidence>
<feature type="region of interest" description="Disordered" evidence="10">
    <location>
        <begin position="236"/>
        <end position="339"/>
    </location>
</feature>
<feature type="compositionally biased region" description="Basic and acidic residues" evidence="10">
    <location>
        <begin position="236"/>
        <end position="274"/>
    </location>
</feature>
<dbReference type="InterPro" id="IPR047242">
    <property type="entry name" value="CDC5L/Cef1"/>
</dbReference>
<dbReference type="Gene3D" id="1.10.10.60">
    <property type="entry name" value="Homeodomain-like"/>
    <property type="match status" value="2"/>
</dbReference>
<feature type="compositionally biased region" description="Acidic residues" evidence="10">
    <location>
        <begin position="371"/>
        <end position="381"/>
    </location>
</feature>
<keyword evidence="5" id="KW-0238">DNA-binding</keyword>
<dbReference type="FunFam" id="1.10.10.60:FF:000021">
    <property type="entry name" value="CDC5 cell division cycle 5-like"/>
    <property type="match status" value="1"/>
</dbReference>
<evidence type="ECO:0000256" key="7">
    <source>
        <dbReference type="ARBA" id="ARBA00023242"/>
    </source>
</evidence>
<dbReference type="GO" id="GO:0003677">
    <property type="term" value="F:DNA binding"/>
    <property type="evidence" value="ECO:0007669"/>
    <property type="project" value="UniProtKB-KW"/>
</dbReference>
<dbReference type="SMART" id="SM00717">
    <property type="entry name" value="SANT"/>
    <property type="match status" value="2"/>
</dbReference>
<dbReference type="CDD" id="cd00167">
    <property type="entry name" value="SANT"/>
    <property type="match status" value="1"/>
</dbReference>
<dbReference type="PROSITE" id="PS50090">
    <property type="entry name" value="MYB_LIKE"/>
    <property type="match status" value="2"/>
</dbReference>
<feature type="coiled-coil region" evidence="9">
    <location>
        <begin position="597"/>
        <end position="624"/>
    </location>
</feature>
<dbReference type="GO" id="GO:0005681">
    <property type="term" value="C:spliceosomal complex"/>
    <property type="evidence" value="ECO:0007669"/>
    <property type="project" value="UniProtKB-KW"/>
</dbReference>
<sequence>MAPVYVRGGVWTNVEDEILKAAIAKYGLNQWSRVSSLLPKKSAKQCKQRWKEWLDPRIKKLDWDRSEDEKLLRLIKLRPNQWNSIGIMMNRTVNQCIERYQQLLGESLETEASANGIGEDSLKLVGNSVNTNDQGQIEGVDTLNLNAESKPARPDSEEMDVDEKEMLSEAKARLANTEGKKAKRKARERMLDESNRIAMLQRRRELKQAGINSKITHKKKFDTEMDYNADIAFERQPKAGRFDTSEEDSRNIHDKDRFGRRVEDENIVTEELKSQRKKERKRAKVGRQAKSTASYSNGEQLYGNNDDAEEVKTRSKLQLSTPSEEAEYEADETGRESTVEMRLLSATREIEGRKHERSVLFEARGRKRDIETDESGVEEEEKPAPKKIRRHNAEHYRKKKEKQLKKELAKKLMQLPKPIHNSEHLLEGFTGTSIEEQGQDTEDVSEENAEQPMEDGEIFDKETHSSRLGLPIPHIKNSELKIANRSSDVEKLIMQEMKQLIEKDYDEHVLKKARTKNDESITDKIWREARIEVERKIKEETGEMDSNKLKECSRLIAEKSAKQTHIEARVLLQLVKSESEISTALEKNFGQVVNAFADQEQQIKDRVSEKLQELQKLKDESEVNDILADEERKAIELRSQRLQQGIDEMNLVISKSKERLTF</sequence>
<feature type="compositionally biased region" description="Acidic residues" evidence="10">
    <location>
        <begin position="437"/>
        <end position="454"/>
    </location>
</feature>
<evidence type="ECO:0000256" key="6">
    <source>
        <dbReference type="ARBA" id="ARBA00023187"/>
    </source>
</evidence>
<dbReference type="AlphaFoldDB" id="A0A871R630"/>